<dbReference type="PANTHER" id="PTHR33110:SF71">
    <property type="entry name" value="F-BOX_KELCH-REPEAT PROTEIN"/>
    <property type="match status" value="1"/>
</dbReference>
<gene>
    <name evidence="3" type="primary">LOC115994492</name>
</gene>
<dbReference type="InterPro" id="IPR001810">
    <property type="entry name" value="F-box_dom"/>
</dbReference>
<proteinExistence type="predicted"/>
<dbReference type="InterPro" id="IPR036047">
    <property type="entry name" value="F-box-like_dom_sf"/>
</dbReference>
<dbReference type="OrthoDB" id="642536at2759"/>
<dbReference type="SUPFAM" id="SSF81383">
    <property type="entry name" value="F-box domain"/>
    <property type="match status" value="1"/>
</dbReference>
<reference evidence="3" key="2">
    <citation type="submission" date="2021-01" db="UniProtKB">
        <authorList>
            <consortium name="EnsemblPlants"/>
        </authorList>
    </citation>
    <scope>IDENTIFICATION</scope>
</reference>
<dbReference type="OMA" id="LANNNCH"/>
<dbReference type="EMBL" id="LRBV02000001">
    <property type="status" value="NOT_ANNOTATED_CDS"/>
    <property type="molecule type" value="Genomic_DNA"/>
</dbReference>
<dbReference type="AlphaFoldDB" id="A0A7N2KLA2"/>
<dbReference type="Pfam" id="PF03478">
    <property type="entry name" value="Beta-prop_KIB1-4"/>
    <property type="match status" value="1"/>
</dbReference>
<dbReference type="InParanoid" id="A0A7N2KLA2"/>
<dbReference type="KEGG" id="qlo:115994492"/>
<name>A0A7N2KLA2_QUELO</name>
<sequence length="386" mass="44905">MAPPPVCWSDLPEDLLELILKQVMDIADLYQCRNTCHLWRSLAKKLLALSPPRLLGTRDLYNNKNHNRIKLLDYFTGNSTFFETPKFKSHDGCTYVPNHVHSSRGWLVIHYTKSSSSPNQCIYLYNPLSGMGFWLSIFLGDNSNNPYSLPIQPENVVFPPIKLYLSSKKPTSISCIIFNLGPGIYAAWERKFWRPGDKKRIPILRSGFCINSIIHYKDEFYGIDPFPHHSYVNGEIEQFFVQLEFMGSSPGVKRIPTKINRPQYMSTNHASQFLVESLCGSLLLVCKTRIHIDSIWRFEVFKLDWEKSEWEKITSLGDQAIFLEEDSICIQASASTKYKQNCIYFMDWDLRHLVAIYDMGNQTVSQPLFPLPDFDWRYPSWFRPEI</sequence>
<dbReference type="Pfam" id="PF12937">
    <property type="entry name" value="F-box-like"/>
    <property type="match status" value="1"/>
</dbReference>
<protein>
    <recommendedName>
        <fullName evidence="5">F-box protein</fullName>
    </recommendedName>
</protein>
<dbReference type="PANTHER" id="PTHR33110">
    <property type="entry name" value="F-BOX/KELCH-REPEAT PROTEIN-RELATED"/>
    <property type="match status" value="1"/>
</dbReference>
<dbReference type="EnsemblPlants" id="QL01p007568:mrna">
    <property type="protein sequence ID" value="QL01p007568:mrna:CDS:2"/>
    <property type="gene ID" value="QL01p007568"/>
</dbReference>
<evidence type="ECO:0008006" key="5">
    <source>
        <dbReference type="Google" id="ProtNLM"/>
    </source>
</evidence>
<evidence type="ECO:0000259" key="2">
    <source>
        <dbReference type="Pfam" id="PF12937"/>
    </source>
</evidence>
<feature type="domain" description="KIB1-4 beta-propeller" evidence="1">
    <location>
        <begin position="98"/>
        <end position="358"/>
    </location>
</feature>
<evidence type="ECO:0000313" key="3">
    <source>
        <dbReference type="EnsemblPlants" id="QL01p007568:mrna:CDS:2"/>
    </source>
</evidence>
<dbReference type="CDD" id="cd09917">
    <property type="entry name" value="F-box_SF"/>
    <property type="match status" value="1"/>
</dbReference>
<dbReference type="GeneID" id="115994492"/>
<dbReference type="InterPro" id="IPR005174">
    <property type="entry name" value="KIB1-4_b-propeller"/>
</dbReference>
<evidence type="ECO:0000313" key="4">
    <source>
        <dbReference type="Proteomes" id="UP000594261"/>
    </source>
</evidence>
<dbReference type="Gene3D" id="1.20.1280.50">
    <property type="match status" value="1"/>
</dbReference>
<dbReference type="Proteomes" id="UP000594261">
    <property type="component" value="Chromosome 1"/>
</dbReference>
<reference evidence="3 4" key="1">
    <citation type="journal article" date="2016" name="G3 (Bethesda)">
        <title>First Draft Assembly and Annotation of the Genome of a California Endemic Oak Quercus lobata Nee (Fagaceae).</title>
        <authorList>
            <person name="Sork V.L."/>
            <person name="Fitz-Gibbon S.T."/>
            <person name="Puiu D."/>
            <person name="Crepeau M."/>
            <person name="Gugger P.F."/>
            <person name="Sherman R."/>
            <person name="Stevens K."/>
            <person name="Langley C.H."/>
            <person name="Pellegrini M."/>
            <person name="Salzberg S.L."/>
        </authorList>
    </citation>
    <scope>NUCLEOTIDE SEQUENCE [LARGE SCALE GENOMIC DNA]</scope>
    <source>
        <strain evidence="3 4">cv. SW786</strain>
    </source>
</reference>
<feature type="domain" description="F-box" evidence="2">
    <location>
        <begin position="8"/>
        <end position="44"/>
    </location>
</feature>
<organism evidence="3 4">
    <name type="scientific">Quercus lobata</name>
    <name type="common">Valley oak</name>
    <dbReference type="NCBI Taxonomy" id="97700"/>
    <lineage>
        <taxon>Eukaryota</taxon>
        <taxon>Viridiplantae</taxon>
        <taxon>Streptophyta</taxon>
        <taxon>Embryophyta</taxon>
        <taxon>Tracheophyta</taxon>
        <taxon>Spermatophyta</taxon>
        <taxon>Magnoliopsida</taxon>
        <taxon>eudicotyledons</taxon>
        <taxon>Gunneridae</taxon>
        <taxon>Pentapetalae</taxon>
        <taxon>rosids</taxon>
        <taxon>fabids</taxon>
        <taxon>Fagales</taxon>
        <taxon>Fagaceae</taxon>
        <taxon>Quercus</taxon>
    </lineage>
</organism>
<dbReference type="Gramene" id="QL01p007568:mrna">
    <property type="protein sequence ID" value="QL01p007568:mrna:CDS:2"/>
    <property type="gene ID" value="QL01p007568"/>
</dbReference>
<dbReference type="RefSeq" id="XP_030974523.1">
    <property type="nucleotide sequence ID" value="XM_031118663.1"/>
</dbReference>
<evidence type="ECO:0000259" key="1">
    <source>
        <dbReference type="Pfam" id="PF03478"/>
    </source>
</evidence>
<keyword evidence="4" id="KW-1185">Reference proteome</keyword>
<accession>A0A7N2KLA2</accession>